<evidence type="ECO:0000313" key="12">
    <source>
        <dbReference type="EMBL" id="VFK67802.1"/>
    </source>
</evidence>
<dbReference type="EC" id="2.1.1.182" evidence="7"/>
<accession>A0A451A5R8</accession>
<dbReference type="SMART" id="SM00650">
    <property type="entry name" value="rADc"/>
    <property type="match status" value="1"/>
</dbReference>
<keyword evidence="1 7" id="KW-0963">Cytoplasm</keyword>
<dbReference type="PANTHER" id="PTHR11727:SF7">
    <property type="entry name" value="DIMETHYLADENOSINE TRANSFERASE-RELATED"/>
    <property type="match status" value="1"/>
</dbReference>
<evidence type="ECO:0000259" key="9">
    <source>
        <dbReference type="SMART" id="SM00650"/>
    </source>
</evidence>
<dbReference type="GO" id="GO:0005829">
    <property type="term" value="C:cytosol"/>
    <property type="evidence" value="ECO:0007669"/>
    <property type="project" value="TreeGrafter"/>
</dbReference>
<evidence type="ECO:0000256" key="1">
    <source>
        <dbReference type="ARBA" id="ARBA00022490"/>
    </source>
</evidence>
<dbReference type="InterPro" id="IPR011530">
    <property type="entry name" value="rRNA_adenine_dimethylase"/>
</dbReference>
<comment type="function">
    <text evidence="7">Specifically dimethylates two adjacent adenosines (A1518 and A1519) in the loop of a conserved hairpin near the 3'-end of 16S rRNA in the 30S particle. May play a critical role in biogenesis of 30S subunits.</text>
</comment>
<evidence type="ECO:0000256" key="2">
    <source>
        <dbReference type="ARBA" id="ARBA00022552"/>
    </source>
</evidence>
<dbReference type="Pfam" id="PF00398">
    <property type="entry name" value="RrnaAD"/>
    <property type="match status" value="1"/>
</dbReference>
<dbReference type="FunFam" id="1.10.8.100:FF:000001">
    <property type="entry name" value="Ribosomal RNA small subunit methyltransferase A"/>
    <property type="match status" value="1"/>
</dbReference>
<keyword evidence="2 7" id="KW-0698">rRNA processing</keyword>
<dbReference type="AlphaFoldDB" id="A0A451A5R8"/>
<dbReference type="PANTHER" id="PTHR11727">
    <property type="entry name" value="DIMETHYLADENOSINE TRANSFERASE"/>
    <property type="match status" value="1"/>
</dbReference>
<evidence type="ECO:0000256" key="7">
    <source>
        <dbReference type="HAMAP-Rule" id="MF_00607"/>
    </source>
</evidence>
<dbReference type="PROSITE" id="PS51689">
    <property type="entry name" value="SAM_RNA_A_N6_MT"/>
    <property type="match status" value="1"/>
</dbReference>
<dbReference type="GO" id="GO:0052908">
    <property type="term" value="F:16S rRNA (adenine(1518)-N(6)/adenine(1519)-N(6))-dimethyltransferase activity"/>
    <property type="evidence" value="ECO:0007669"/>
    <property type="project" value="UniProtKB-EC"/>
</dbReference>
<dbReference type="CDD" id="cd02440">
    <property type="entry name" value="AdoMet_MTases"/>
    <property type="match status" value="1"/>
</dbReference>
<comment type="catalytic activity">
    <reaction evidence="7">
        <text>adenosine(1518)/adenosine(1519) in 16S rRNA + 4 S-adenosyl-L-methionine = N(6)-dimethyladenosine(1518)/N(6)-dimethyladenosine(1519) in 16S rRNA + 4 S-adenosyl-L-homocysteine + 4 H(+)</text>
        <dbReference type="Rhea" id="RHEA:19609"/>
        <dbReference type="Rhea" id="RHEA-COMP:10232"/>
        <dbReference type="Rhea" id="RHEA-COMP:10233"/>
        <dbReference type="ChEBI" id="CHEBI:15378"/>
        <dbReference type="ChEBI" id="CHEBI:57856"/>
        <dbReference type="ChEBI" id="CHEBI:59789"/>
        <dbReference type="ChEBI" id="CHEBI:74411"/>
        <dbReference type="ChEBI" id="CHEBI:74493"/>
        <dbReference type="EC" id="2.1.1.182"/>
    </reaction>
</comment>
<dbReference type="SUPFAM" id="SSF53335">
    <property type="entry name" value="S-adenosyl-L-methionine-dependent methyltransferases"/>
    <property type="match status" value="1"/>
</dbReference>
<feature type="binding site" evidence="7 8">
    <location>
        <position position="18"/>
    </location>
    <ligand>
        <name>S-adenosyl-L-methionine</name>
        <dbReference type="ChEBI" id="CHEBI:59789"/>
    </ligand>
</feature>
<sequence length="264" mass="29538">MANVQPFHARKRFGQHFLHDPAVIQRIVSAIAVKPGQTIVEIGPGLGALTAPLLALTEYLHVVELDRDLARRLAVEFQGQNLHLHTADALTFDFSALMRPDRPLRIVGNLPYNISTPLLFHLLAQSQYIRDMHFMFQREVANRIVALPGDAHYGRLSVMTQWHCITEKLFDIGPGAFVPPPRVTSSIVRLAVRTAPPAPVLDRNILERVVVKAFTHRRKTLRNSLREWLTPAEIMAAGVDPAARPETLNLHQFANLSNRIAACS</sequence>
<dbReference type="HAMAP" id="MF_00607">
    <property type="entry name" value="16SrRNA_methyltr_A"/>
    <property type="match status" value="1"/>
</dbReference>
<dbReference type="GO" id="GO:0003723">
    <property type="term" value="F:RNA binding"/>
    <property type="evidence" value="ECO:0007669"/>
    <property type="project" value="UniProtKB-UniRule"/>
</dbReference>
<feature type="binding site" evidence="7 8">
    <location>
        <position position="16"/>
    </location>
    <ligand>
        <name>S-adenosyl-L-methionine</name>
        <dbReference type="ChEBI" id="CHEBI:59789"/>
    </ligand>
</feature>
<dbReference type="InterPro" id="IPR020596">
    <property type="entry name" value="rRNA_Ade_Mease_Trfase_CS"/>
</dbReference>
<organism evidence="11">
    <name type="scientific">Candidatus Kentrum sp. TUN</name>
    <dbReference type="NCBI Taxonomy" id="2126343"/>
    <lineage>
        <taxon>Bacteria</taxon>
        <taxon>Pseudomonadati</taxon>
        <taxon>Pseudomonadota</taxon>
        <taxon>Gammaproteobacteria</taxon>
        <taxon>Candidatus Kentrum</taxon>
    </lineage>
</organism>
<gene>
    <name evidence="7" type="primary">rsmA</name>
    <name evidence="7" type="synonym">ksgA</name>
    <name evidence="11" type="ORF">BECKTUN1418D_GA0071000_11507</name>
    <name evidence="12" type="ORF">BECKTUN1418E_GA0071001_11593</name>
    <name evidence="10" type="ORF">BECKTUN1418F_GA0071002_11643</name>
</gene>
<feature type="binding site" evidence="7 8">
    <location>
        <position position="88"/>
    </location>
    <ligand>
        <name>S-adenosyl-L-methionine</name>
        <dbReference type="ChEBI" id="CHEBI:59789"/>
    </ligand>
</feature>
<feature type="binding site" evidence="7 8">
    <location>
        <position position="43"/>
    </location>
    <ligand>
        <name>S-adenosyl-L-methionine</name>
        <dbReference type="ChEBI" id="CHEBI:59789"/>
    </ligand>
</feature>
<reference evidence="11" key="1">
    <citation type="submission" date="2019-02" db="EMBL/GenBank/DDBJ databases">
        <authorList>
            <person name="Gruber-Vodicka R. H."/>
            <person name="Seah K. B. B."/>
        </authorList>
    </citation>
    <scope>NUCLEOTIDE SEQUENCE</scope>
    <source>
        <strain evidence="11">BECK_BY1</strain>
        <strain evidence="12">BECK_BY2</strain>
        <strain evidence="10">BECK_BY3</strain>
    </source>
</reference>
<dbReference type="Gene3D" id="3.40.50.150">
    <property type="entry name" value="Vaccinia Virus protein VP39"/>
    <property type="match status" value="1"/>
</dbReference>
<protein>
    <recommendedName>
        <fullName evidence="7">Ribosomal RNA small subunit methyltransferase A</fullName>
        <ecNumber evidence="7">2.1.1.182</ecNumber>
    </recommendedName>
    <alternativeName>
        <fullName evidence="7">16S rRNA (adenine(1518)-N(6)/adenine(1519)-N(6))-dimethyltransferase</fullName>
    </alternativeName>
    <alternativeName>
        <fullName evidence="7">16S rRNA dimethyladenosine transferase</fullName>
    </alternativeName>
    <alternativeName>
        <fullName evidence="7">16S rRNA dimethylase</fullName>
    </alternativeName>
    <alternativeName>
        <fullName evidence="7">S-adenosylmethionine-6-N', N'-adenosyl(rRNA) dimethyltransferase</fullName>
    </alternativeName>
</protein>
<feature type="binding site" evidence="7 8">
    <location>
        <position position="109"/>
    </location>
    <ligand>
        <name>S-adenosyl-L-methionine</name>
        <dbReference type="ChEBI" id="CHEBI:59789"/>
    </ligand>
</feature>
<dbReference type="NCBIfam" id="TIGR00755">
    <property type="entry name" value="ksgA"/>
    <property type="match status" value="1"/>
</dbReference>
<comment type="similarity">
    <text evidence="7">Belongs to the class I-like SAM-binding methyltransferase superfamily. rRNA adenine N(6)-methyltransferase family. RsmA subfamily.</text>
</comment>
<dbReference type="EMBL" id="CAADFY010000164">
    <property type="protein sequence ID" value="VFK59105.1"/>
    <property type="molecule type" value="Genomic_DNA"/>
</dbReference>
<evidence type="ECO:0000313" key="11">
    <source>
        <dbReference type="EMBL" id="VFK61374.1"/>
    </source>
</evidence>
<evidence type="ECO:0000256" key="8">
    <source>
        <dbReference type="PROSITE-ProRule" id="PRU01026"/>
    </source>
</evidence>
<feature type="binding site" evidence="7 8">
    <location>
        <position position="64"/>
    </location>
    <ligand>
        <name>S-adenosyl-L-methionine</name>
        <dbReference type="ChEBI" id="CHEBI:59789"/>
    </ligand>
</feature>
<dbReference type="InterPro" id="IPR020598">
    <property type="entry name" value="rRNA_Ade_methylase_Trfase_N"/>
</dbReference>
<keyword evidence="3 7" id="KW-0489">Methyltransferase</keyword>
<dbReference type="PROSITE" id="PS01131">
    <property type="entry name" value="RRNA_A_DIMETH"/>
    <property type="match status" value="1"/>
</dbReference>
<evidence type="ECO:0000256" key="4">
    <source>
        <dbReference type="ARBA" id="ARBA00022679"/>
    </source>
</evidence>
<keyword evidence="4 7" id="KW-0808">Transferase</keyword>
<name>A0A451A5R8_9GAMM</name>
<keyword evidence="5 7" id="KW-0949">S-adenosyl-L-methionine</keyword>
<keyword evidence="6 7" id="KW-0694">RNA-binding</keyword>
<dbReference type="Gene3D" id="1.10.8.100">
    <property type="entry name" value="Ribosomal RNA adenine dimethylase-like, domain 2"/>
    <property type="match status" value="1"/>
</dbReference>
<dbReference type="EMBL" id="CAADFV010000159">
    <property type="protein sequence ID" value="VFK67802.1"/>
    <property type="molecule type" value="Genomic_DNA"/>
</dbReference>
<dbReference type="EMBL" id="CAADFX010000150">
    <property type="protein sequence ID" value="VFK61374.1"/>
    <property type="molecule type" value="Genomic_DNA"/>
</dbReference>
<evidence type="ECO:0000256" key="6">
    <source>
        <dbReference type="ARBA" id="ARBA00022884"/>
    </source>
</evidence>
<dbReference type="InterPro" id="IPR029063">
    <property type="entry name" value="SAM-dependent_MTases_sf"/>
</dbReference>
<proteinExistence type="inferred from homology"/>
<dbReference type="InterPro" id="IPR001737">
    <property type="entry name" value="KsgA/Erm"/>
</dbReference>
<evidence type="ECO:0000256" key="3">
    <source>
        <dbReference type="ARBA" id="ARBA00022603"/>
    </source>
</evidence>
<evidence type="ECO:0000313" key="10">
    <source>
        <dbReference type="EMBL" id="VFK59105.1"/>
    </source>
</evidence>
<comment type="subcellular location">
    <subcellularLocation>
        <location evidence="7">Cytoplasm</location>
    </subcellularLocation>
</comment>
<feature type="domain" description="Ribosomal RNA adenine methylase transferase N-terminal" evidence="9">
    <location>
        <begin position="23"/>
        <end position="194"/>
    </location>
</feature>
<evidence type="ECO:0000256" key="5">
    <source>
        <dbReference type="ARBA" id="ARBA00022691"/>
    </source>
</evidence>
<dbReference type="InterPro" id="IPR023165">
    <property type="entry name" value="rRNA_Ade_diMease-like_C"/>
</dbReference>